<evidence type="ECO:0000313" key="2">
    <source>
        <dbReference type="Proteomes" id="UP001610563"/>
    </source>
</evidence>
<comment type="caution">
    <text evidence="1">The sequence shown here is derived from an EMBL/GenBank/DDBJ whole genome shotgun (WGS) entry which is preliminary data.</text>
</comment>
<evidence type="ECO:0000313" key="1">
    <source>
        <dbReference type="EMBL" id="KAL2794032.1"/>
    </source>
</evidence>
<reference evidence="1 2" key="1">
    <citation type="submission" date="2024-07" db="EMBL/GenBank/DDBJ databases">
        <title>Section-level genome sequencing and comparative genomics of Aspergillus sections Usti and Cavernicolus.</title>
        <authorList>
            <consortium name="Lawrence Berkeley National Laboratory"/>
            <person name="Nybo J.L."/>
            <person name="Vesth T.C."/>
            <person name="Theobald S."/>
            <person name="Frisvad J.C."/>
            <person name="Larsen T.O."/>
            <person name="Kjaerboelling I."/>
            <person name="Rothschild-Mancinelli K."/>
            <person name="Lyhne E.K."/>
            <person name="Kogle M.E."/>
            <person name="Barry K."/>
            <person name="Clum A."/>
            <person name="Na H."/>
            <person name="Ledsgaard L."/>
            <person name="Lin J."/>
            <person name="Lipzen A."/>
            <person name="Kuo A."/>
            <person name="Riley R."/>
            <person name="Mondo S."/>
            <person name="Labutti K."/>
            <person name="Haridas S."/>
            <person name="Pangalinan J."/>
            <person name="Salamov A.A."/>
            <person name="Simmons B.A."/>
            <person name="Magnuson J.K."/>
            <person name="Chen J."/>
            <person name="Drula E."/>
            <person name="Henrissat B."/>
            <person name="Wiebenga A."/>
            <person name="Lubbers R.J."/>
            <person name="Gomes A.C."/>
            <person name="Makela M.R."/>
            <person name="Stajich J."/>
            <person name="Grigoriev I.V."/>
            <person name="Mortensen U.H."/>
            <person name="De Vries R.P."/>
            <person name="Baker S.E."/>
            <person name="Andersen M.R."/>
        </authorList>
    </citation>
    <scope>NUCLEOTIDE SEQUENCE [LARGE SCALE GENOMIC DNA]</scope>
    <source>
        <strain evidence="1 2">CBS 209.92</strain>
    </source>
</reference>
<dbReference type="Proteomes" id="UP001610563">
    <property type="component" value="Unassembled WGS sequence"/>
</dbReference>
<proteinExistence type="predicted"/>
<sequence>MAGAALDYLPLEIIYLIFHQLGFNCSSNLAPEPPDAYFAGDEQDPDEPSWYSQKLQPLLSLCLVSKRWCSLAQPILYREITLGYGDSQRSKKNTFAGRLVSFMRTVARRPDLAALVKRIHIHPCGIRHIPIPKASRSTGWFLFESPVERMRIIDMVARDVFRELAGAFQMRELEWLTPFDLTAALIIQLPNLDRCTFQLQPDSWEIAPLDKVHAAATGMISSLPLATIDVSLCATKDGVKYVFETLNLHMYYAISRAERDPFPSLPNLKNLRLTHSWLSASSLERLLSSCGSLQTFFYEATSKPHWPPLNPLEREYPRDNHFRLPDAFQSFTKLKHLFLNLDEFHTQSMARDPRDEDGTELFVTLLPQTLVSLHLFGRIAEDLHRLETGLCGLAEAILDAQFPTLEQIRWDKNEILSAAFPIRTMLAARDVSFEYATWPLSKSTRGESQELGQPSFTYLPPVPVVNAAGIGFDPNWVDPNEQDPDL</sequence>
<name>A0ABR4G4S5_9EURO</name>
<organism evidence="1 2">
    <name type="scientific">Aspergillus keveii</name>
    <dbReference type="NCBI Taxonomy" id="714993"/>
    <lineage>
        <taxon>Eukaryota</taxon>
        <taxon>Fungi</taxon>
        <taxon>Dikarya</taxon>
        <taxon>Ascomycota</taxon>
        <taxon>Pezizomycotina</taxon>
        <taxon>Eurotiomycetes</taxon>
        <taxon>Eurotiomycetidae</taxon>
        <taxon>Eurotiales</taxon>
        <taxon>Aspergillaceae</taxon>
        <taxon>Aspergillus</taxon>
        <taxon>Aspergillus subgen. Nidulantes</taxon>
    </lineage>
</organism>
<accession>A0ABR4G4S5</accession>
<keyword evidence="2" id="KW-1185">Reference proteome</keyword>
<dbReference type="SUPFAM" id="SSF52047">
    <property type="entry name" value="RNI-like"/>
    <property type="match status" value="1"/>
</dbReference>
<dbReference type="EMBL" id="JBFTWV010000050">
    <property type="protein sequence ID" value="KAL2794032.1"/>
    <property type="molecule type" value="Genomic_DNA"/>
</dbReference>
<gene>
    <name evidence="1" type="ORF">BJX66DRAFT_338312</name>
</gene>
<protein>
    <recommendedName>
        <fullName evidence="3">F-box domain-containing protein</fullName>
    </recommendedName>
</protein>
<evidence type="ECO:0008006" key="3">
    <source>
        <dbReference type="Google" id="ProtNLM"/>
    </source>
</evidence>